<feature type="domain" description="Copper amine oxidase catalytic" evidence="11">
    <location>
        <begin position="323"/>
        <end position="735"/>
    </location>
</feature>
<dbReference type="PANTHER" id="PTHR10638">
    <property type="entry name" value="COPPER AMINE OXIDASE"/>
    <property type="match status" value="1"/>
</dbReference>
<dbReference type="PRINTS" id="PR00766">
    <property type="entry name" value="CUDAOXIDASE"/>
</dbReference>
<dbReference type="InterPro" id="IPR015798">
    <property type="entry name" value="Cu_amine_oxidase_C"/>
</dbReference>
<evidence type="ECO:0000256" key="7">
    <source>
        <dbReference type="PIRSR" id="PIRSR600269-50"/>
    </source>
</evidence>
<keyword evidence="10" id="KW-1133">Transmembrane helix</keyword>
<dbReference type="GO" id="GO:0009308">
    <property type="term" value="P:amine metabolic process"/>
    <property type="evidence" value="ECO:0007669"/>
    <property type="project" value="UniProtKB-UniRule"/>
</dbReference>
<evidence type="ECO:0000256" key="3">
    <source>
        <dbReference type="ARBA" id="ARBA00022723"/>
    </source>
</evidence>
<reference evidence="14" key="1">
    <citation type="journal article" date="2020" name="Stud. Mycol.">
        <title>101 Dothideomycetes genomes: a test case for predicting lifestyles and emergence of pathogens.</title>
        <authorList>
            <person name="Haridas S."/>
            <person name="Albert R."/>
            <person name="Binder M."/>
            <person name="Bloem J."/>
            <person name="Labutti K."/>
            <person name="Salamov A."/>
            <person name="Andreopoulos B."/>
            <person name="Baker S."/>
            <person name="Barry K."/>
            <person name="Bills G."/>
            <person name="Bluhm B."/>
            <person name="Cannon C."/>
            <person name="Castanera R."/>
            <person name="Culley D."/>
            <person name="Daum C."/>
            <person name="Ezra D."/>
            <person name="Gonzalez J."/>
            <person name="Henrissat B."/>
            <person name="Kuo A."/>
            <person name="Liang C."/>
            <person name="Lipzen A."/>
            <person name="Lutzoni F."/>
            <person name="Magnuson J."/>
            <person name="Mondo S."/>
            <person name="Nolan M."/>
            <person name="Ohm R."/>
            <person name="Pangilinan J."/>
            <person name="Park H.-J."/>
            <person name="Ramirez L."/>
            <person name="Alfaro M."/>
            <person name="Sun H."/>
            <person name="Tritt A."/>
            <person name="Yoshinaga Y."/>
            <person name="Zwiers L.-H."/>
            <person name="Turgeon B."/>
            <person name="Goodwin S."/>
            <person name="Spatafora J."/>
            <person name="Crous P."/>
            <person name="Grigoriev I."/>
        </authorList>
    </citation>
    <scope>NUCLEOTIDE SEQUENCE</scope>
    <source>
        <strain evidence="14">CBS 101060</strain>
    </source>
</reference>
<dbReference type="InterPro" id="IPR049948">
    <property type="entry name" value="Cu_Am_ox_TPQ-bd"/>
</dbReference>
<dbReference type="PROSITE" id="PS01164">
    <property type="entry name" value="COPPER_AMINE_OXID_1"/>
    <property type="match status" value="1"/>
</dbReference>
<comment type="cofactor">
    <cofactor evidence="1">
        <name>Cu cation</name>
        <dbReference type="ChEBI" id="CHEBI:23378"/>
    </cofactor>
</comment>
<feature type="transmembrane region" description="Helical" evidence="10">
    <location>
        <begin position="9"/>
        <end position="27"/>
    </location>
</feature>
<dbReference type="Proteomes" id="UP000799429">
    <property type="component" value="Unassembled WGS sequence"/>
</dbReference>
<dbReference type="Pfam" id="PF02727">
    <property type="entry name" value="Cu_amine_oxidN2"/>
    <property type="match status" value="1"/>
</dbReference>
<evidence type="ECO:0000256" key="2">
    <source>
        <dbReference type="ARBA" id="ARBA00007983"/>
    </source>
</evidence>
<dbReference type="SUPFAM" id="SSF49998">
    <property type="entry name" value="Amine oxidase catalytic domain"/>
    <property type="match status" value="1"/>
</dbReference>
<dbReference type="Gene3D" id="3.10.450.40">
    <property type="match status" value="2"/>
</dbReference>
<evidence type="ECO:0000259" key="13">
    <source>
        <dbReference type="Pfam" id="PF09248"/>
    </source>
</evidence>
<comment type="caution">
    <text evidence="14">The sequence shown here is derived from an EMBL/GenBank/DDBJ whole genome shotgun (WGS) entry which is preliminary data.</text>
</comment>
<evidence type="ECO:0000256" key="10">
    <source>
        <dbReference type="SAM" id="Phobius"/>
    </source>
</evidence>
<gene>
    <name evidence="14" type="ORF">M501DRAFT_1019202</name>
</gene>
<keyword evidence="15" id="KW-1185">Reference proteome</keyword>
<evidence type="ECO:0000313" key="14">
    <source>
        <dbReference type="EMBL" id="KAF2835986.1"/>
    </source>
</evidence>
<dbReference type="InterPro" id="IPR036460">
    <property type="entry name" value="Cu_amine_oxidase_C_sf"/>
</dbReference>
<evidence type="ECO:0000259" key="12">
    <source>
        <dbReference type="Pfam" id="PF02727"/>
    </source>
</evidence>
<dbReference type="EMBL" id="MU006105">
    <property type="protein sequence ID" value="KAF2835986.1"/>
    <property type="molecule type" value="Genomic_DNA"/>
</dbReference>
<keyword evidence="10" id="KW-0472">Membrane</keyword>
<keyword evidence="10" id="KW-0812">Transmembrane</keyword>
<dbReference type="InterPro" id="IPR015800">
    <property type="entry name" value="Cu_amine_oxidase_N2"/>
</dbReference>
<accession>A0A9P4S5G6</accession>
<evidence type="ECO:0000256" key="4">
    <source>
        <dbReference type="ARBA" id="ARBA00022772"/>
    </source>
</evidence>
<dbReference type="SUPFAM" id="SSF54416">
    <property type="entry name" value="Amine oxidase N-terminal region"/>
    <property type="match status" value="2"/>
</dbReference>
<comment type="PTM">
    <text evidence="8 9">Topaquinone (TPQ) is generated by copper-dependent autoxidation of a specific tyrosyl residue.</text>
</comment>
<protein>
    <recommendedName>
        <fullName evidence="9">Amine oxidase</fullName>
        <ecNumber evidence="9">1.4.3.-</ecNumber>
    </recommendedName>
</protein>
<dbReference type="InterPro" id="IPR015328">
    <property type="entry name" value="DUF1965"/>
</dbReference>
<name>A0A9P4S5G6_9PEZI</name>
<dbReference type="Pfam" id="PF01179">
    <property type="entry name" value="Cu_amine_oxid"/>
    <property type="match status" value="1"/>
</dbReference>
<feature type="modified residue" description="2',4',5'-topaquinone" evidence="8">
    <location>
        <position position="478"/>
    </location>
</feature>
<dbReference type="Gene3D" id="2.70.98.20">
    <property type="entry name" value="Copper amine oxidase, catalytic domain"/>
    <property type="match status" value="1"/>
</dbReference>
<evidence type="ECO:0000256" key="5">
    <source>
        <dbReference type="ARBA" id="ARBA00023002"/>
    </source>
</evidence>
<dbReference type="AlphaFoldDB" id="A0A9P4S5G6"/>
<keyword evidence="6 9" id="KW-0186">Copper</keyword>
<sequence length="806" mass="90734">MASKGPQRSWIVLSSIVVFFFIIVVSLNSHSLKLFSRLGSDRPQAQRNNEYRAPRSNVWADLNPEEVTDLLDYLYTYEGDGGLNLTRNEKATAWDNSIASLEVLTPNKTDVLKWLHNPSTTPQRWARVIVNKGAAEKATIHEYMVGPIPIGSETQILPLSYCHNSGRHYVKNPLPNYLDIINWFSDLGDEVSDIVEHLLAEVANPGNLSYSPPFFALSRTAQFNNGSVSNWATINSPGLAFDAFALLPQGVFCRFDITGRESKEWKIVEWYYNGKLYNSTDAFRQAVKNPKFERLPPNIDGSWTNPEPLERGLPARDILPPPVVVQPAGSRVQVDEKEKFVSWMGFDFYLSTSQATGVSLWDIKFRGEAIIYELGMQEAMAHYAGNDPMSSGQVWLDSLFGMGLNLYELVPGYDCPTYATYLSTSFQMGDKAVQRNNSICVFEYVADYPIQRHTATMHLSISKSTYLVVRSVSTVGNYDYTFDYIFYLDGTVEVKVRASGYIFGSYNSISPDELGKRSPGYEYGYQVHELVTSVMHDHVINFKADLDIAGTANTLVKVNVVRHDSEYPWDGYPRKTMKLNREAVETETGLNWPRNAGSMYVVLNNDSRNIWGEKRGYRIAPGTGMGNPPHLTMEDGSTALKKAATWSMKDLWILKHHDDELKSTSEYNNMEPEDPLIDFEKMVDGESIQQEDLVVYFNLGTHHIPHSGDIPNTLEHTSSSSVMFIPHNFHDRDPSRESSHGVKLEKDESGRSTVKYFGAKYEDGFTVDVRDIEPDLRNRSKNQGFFANGEGRVGLEPGAAILPFGA</sequence>
<dbReference type="EC" id="1.4.3.-" evidence="9"/>
<comment type="similarity">
    <text evidence="2 9">Belongs to the copper/topaquinone oxidase family.</text>
</comment>
<feature type="active site" description="Proton acceptor" evidence="7">
    <location>
        <position position="397"/>
    </location>
</feature>
<dbReference type="GO" id="GO:0048038">
    <property type="term" value="F:quinone binding"/>
    <property type="evidence" value="ECO:0007669"/>
    <property type="project" value="InterPro"/>
</dbReference>
<keyword evidence="3 9" id="KW-0479">Metal-binding</keyword>
<keyword evidence="5 9" id="KW-0560">Oxidoreductase</keyword>
<evidence type="ECO:0000259" key="11">
    <source>
        <dbReference type="Pfam" id="PF01179"/>
    </source>
</evidence>
<dbReference type="GO" id="GO:0005507">
    <property type="term" value="F:copper ion binding"/>
    <property type="evidence" value="ECO:0007669"/>
    <property type="project" value="InterPro"/>
</dbReference>
<comment type="cofactor">
    <cofactor evidence="9">
        <name>Cu cation</name>
        <dbReference type="ChEBI" id="CHEBI:23378"/>
    </cofactor>
    <text evidence="9">Contains 1 topaquinone per subunit.</text>
</comment>
<dbReference type="Pfam" id="PF09248">
    <property type="entry name" value="DUF1965"/>
    <property type="match status" value="1"/>
</dbReference>
<dbReference type="OrthoDB" id="3341590at2759"/>
<dbReference type="GO" id="GO:0005886">
    <property type="term" value="C:plasma membrane"/>
    <property type="evidence" value="ECO:0007669"/>
    <property type="project" value="TreeGrafter"/>
</dbReference>
<evidence type="ECO:0000256" key="6">
    <source>
        <dbReference type="ARBA" id="ARBA00023008"/>
    </source>
</evidence>
<evidence type="ECO:0000313" key="15">
    <source>
        <dbReference type="Proteomes" id="UP000799429"/>
    </source>
</evidence>
<evidence type="ECO:0000256" key="9">
    <source>
        <dbReference type="RuleBase" id="RU000672"/>
    </source>
</evidence>
<keyword evidence="4 7" id="KW-0801">TPQ</keyword>
<dbReference type="InterPro" id="IPR016182">
    <property type="entry name" value="Cu_amine_oxidase_N-reg"/>
</dbReference>
<feature type="active site" description="Schiff-base intermediate with substrate; via topaquinone" evidence="7">
    <location>
        <position position="478"/>
    </location>
</feature>
<proteinExistence type="inferred from homology"/>
<dbReference type="GO" id="GO:0008131">
    <property type="term" value="F:primary methylamine oxidase activity"/>
    <property type="evidence" value="ECO:0007669"/>
    <property type="project" value="InterPro"/>
</dbReference>
<evidence type="ECO:0000256" key="8">
    <source>
        <dbReference type="PIRSR" id="PIRSR600269-51"/>
    </source>
</evidence>
<organism evidence="14 15">
    <name type="scientific">Patellaria atrata CBS 101060</name>
    <dbReference type="NCBI Taxonomy" id="1346257"/>
    <lineage>
        <taxon>Eukaryota</taxon>
        <taxon>Fungi</taxon>
        <taxon>Dikarya</taxon>
        <taxon>Ascomycota</taxon>
        <taxon>Pezizomycotina</taxon>
        <taxon>Dothideomycetes</taxon>
        <taxon>Dothideomycetes incertae sedis</taxon>
        <taxon>Patellariales</taxon>
        <taxon>Patellariaceae</taxon>
        <taxon>Patellaria</taxon>
    </lineage>
</organism>
<evidence type="ECO:0000256" key="1">
    <source>
        <dbReference type="ARBA" id="ARBA00001935"/>
    </source>
</evidence>
<dbReference type="PANTHER" id="PTHR10638:SF20">
    <property type="entry name" value="AMINE OXIDASE"/>
    <property type="match status" value="1"/>
</dbReference>
<dbReference type="InterPro" id="IPR000269">
    <property type="entry name" value="Cu_amine_oxidase"/>
</dbReference>
<feature type="domain" description="Copper amine oxidase N2-terminal" evidence="12">
    <location>
        <begin position="89"/>
        <end position="149"/>
    </location>
</feature>
<feature type="domain" description="DUF1965" evidence="13">
    <location>
        <begin position="245"/>
        <end position="305"/>
    </location>
</feature>